<dbReference type="PANTHER" id="PTHR43611">
    <property type="entry name" value="ALPHA-D-GLUCOSE 1-PHOSPHATE PHOSPHATASE"/>
    <property type="match status" value="1"/>
</dbReference>
<dbReference type="Pfam" id="PF00702">
    <property type="entry name" value="Hydrolase"/>
    <property type="match status" value="1"/>
</dbReference>
<dbReference type="InterPro" id="IPR036412">
    <property type="entry name" value="HAD-like_sf"/>
</dbReference>
<dbReference type="PRINTS" id="PR00413">
    <property type="entry name" value="HADHALOGNASE"/>
</dbReference>
<dbReference type="NCBIfam" id="TIGR01509">
    <property type="entry name" value="HAD-SF-IA-v3"/>
    <property type="match status" value="1"/>
</dbReference>
<dbReference type="InterPro" id="IPR023214">
    <property type="entry name" value="HAD_sf"/>
</dbReference>
<name>A0A5N8WR93_9ACTN</name>
<dbReference type="CDD" id="cd02603">
    <property type="entry name" value="HAD_sEH-N_like"/>
    <property type="match status" value="1"/>
</dbReference>
<dbReference type="PANTHER" id="PTHR43611:SF3">
    <property type="entry name" value="FLAVIN MONONUCLEOTIDE HYDROLASE 1, CHLOROPLATIC"/>
    <property type="match status" value="1"/>
</dbReference>
<dbReference type="Gene3D" id="3.40.50.1000">
    <property type="entry name" value="HAD superfamily/HAD-like"/>
    <property type="match status" value="1"/>
</dbReference>
<evidence type="ECO:0000313" key="2">
    <source>
        <dbReference type="Proteomes" id="UP000373149"/>
    </source>
</evidence>
<protein>
    <submittedName>
        <fullName evidence="1">HAD family phosphatase</fullName>
    </submittedName>
</protein>
<dbReference type="InterPro" id="IPR006439">
    <property type="entry name" value="HAD-SF_hydro_IA"/>
</dbReference>
<dbReference type="AlphaFoldDB" id="A0A5N8WR93"/>
<dbReference type="SFLD" id="SFLDG01129">
    <property type="entry name" value="C1.5:_HAD__Beta-PGM__Phosphata"/>
    <property type="match status" value="1"/>
</dbReference>
<reference evidence="1 2" key="1">
    <citation type="submission" date="2019-09" db="EMBL/GenBank/DDBJ databases">
        <authorList>
            <person name="Duangmal K."/>
            <person name="Teo W.F.A."/>
            <person name="Lipun K."/>
        </authorList>
    </citation>
    <scope>NUCLEOTIDE SEQUENCE [LARGE SCALE GENOMIC DNA]</scope>
    <source>
        <strain evidence="1 2">K1PN6</strain>
    </source>
</reference>
<keyword evidence="2" id="KW-1185">Reference proteome</keyword>
<proteinExistence type="predicted"/>
<dbReference type="SFLD" id="SFLDS00003">
    <property type="entry name" value="Haloacid_Dehalogenase"/>
    <property type="match status" value="1"/>
</dbReference>
<gene>
    <name evidence="1" type="ORF">FPZ41_14865</name>
</gene>
<dbReference type="RefSeq" id="WP_152862811.1">
    <property type="nucleotide sequence ID" value="NZ_VMNX01000045.1"/>
</dbReference>
<dbReference type="EMBL" id="VMNX01000045">
    <property type="protein sequence ID" value="MPY49777.1"/>
    <property type="molecule type" value="Genomic_DNA"/>
</dbReference>
<dbReference type="SUPFAM" id="SSF56784">
    <property type="entry name" value="HAD-like"/>
    <property type="match status" value="1"/>
</dbReference>
<comment type="caution">
    <text evidence="1">The sequence shown here is derived from an EMBL/GenBank/DDBJ whole genome shotgun (WGS) entry which is preliminary data.</text>
</comment>
<organism evidence="1 2">
    <name type="scientific">Streptomyces acidicola</name>
    <dbReference type="NCBI Taxonomy" id="2596892"/>
    <lineage>
        <taxon>Bacteria</taxon>
        <taxon>Bacillati</taxon>
        <taxon>Actinomycetota</taxon>
        <taxon>Actinomycetes</taxon>
        <taxon>Kitasatosporales</taxon>
        <taxon>Streptomycetaceae</taxon>
        <taxon>Streptomyces</taxon>
    </lineage>
</organism>
<sequence>MERSQSESSTIVVWDLGGVLAPSGRALGALAAALDVPESDLAGPYWAHRDAYDLGGSPDEYWHRIAKDLGRPPDEAWVDRLDRIDTECWAALESDAGELLTRLAGRGIPLGVLSNAPVSLAKAVRRASWGGLFETLVFSSDLGLMKPDPLIYRGADERLGRASSDVVFFDDRQENVAAARAHGWRAHVWTGAETAATVLAQEGVLDG</sequence>
<evidence type="ECO:0000313" key="1">
    <source>
        <dbReference type="EMBL" id="MPY49777.1"/>
    </source>
</evidence>
<dbReference type="Proteomes" id="UP000373149">
    <property type="component" value="Unassembled WGS sequence"/>
</dbReference>
<accession>A0A5N8WR93</accession>